<dbReference type="EMBL" id="JAWDGP010000740">
    <property type="protein sequence ID" value="KAK3797821.1"/>
    <property type="molecule type" value="Genomic_DNA"/>
</dbReference>
<accession>A0AAE1E871</accession>
<gene>
    <name evidence="2" type="ORF">RRG08_052421</name>
</gene>
<proteinExistence type="predicted"/>
<feature type="region of interest" description="Disordered" evidence="1">
    <location>
        <begin position="127"/>
        <end position="156"/>
    </location>
</feature>
<sequence length="214" mass="23282">MGNGHALMVGASPRYGESTSSIFTSDTILSPMGHHKTFQVLEIASLRDEKQINKLDHVSPKTQPPHYAAPIENWSTGNSSISLKTSTVHTWSGTRSNFTEHRVEHLAWDLSNSEHVLLRQDGRGEKIRVCNNPSDEEKDAGASPKRWSPPSGPQSRYLTATAAAASAGRLPLGVDTLHSGLRQSTLAGGDFVVLSWARLNDDRLARNRATSPPP</sequence>
<organism evidence="2 3">
    <name type="scientific">Elysia crispata</name>
    <name type="common">lettuce slug</name>
    <dbReference type="NCBI Taxonomy" id="231223"/>
    <lineage>
        <taxon>Eukaryota</taxon>
        <taxon>Metazoa</taxon>
        <taxon>Spiralia</taxon>
        <taxon>Lophotrochozoa</taxon>
        <taxon>Mollusca</taxon>
        <taxon>Gastropoda</taxon>
        <taxon>Heterobranchia</taxon>
        <taxon>Euthyneura</taxon>
        <taxon>Panpulmonata</taxon>
        <taxon>Sacoglossa</taxon>
        <taxon>Placobranchoidea</taxon>
        <taxon>Plakobranchidae</taxon>
        <taxon>Elysia</taxon>
    </lineage>
</organism>
<dbReference type="Proteomes" id="UP001283361">
    <property type="component" value="Unassembled WGS sequence"/>
</dbReference>
<dbReference type="AlphaFoldDB" id="A0AAE1E871"/>
<evidence type="ECO:0000313" key="2">
    <source>
        <dbReference type="EMBL" id="KAK3797821.1"/>
    </source>
</evidence>
<protein>
    <submittedName>
        <fullName evidence="2">Uncharacterized protein</fullName>
    </submittedName>
</protein>
<reference evidence="2" key="1">
    <citation type="journal article" date="2023" name="G3 (Bethesda)">
        <title>A reference genome for the long-term kleptoplast-retaining sea slug Elysia crispata morphotype clarki.</title>
        <authorList>
            <person name="Eastman K.E."/>
            <person name="Pendleton A.L."/>
            <person name="Shaikh M.A."/>
            <person name="Suttiyut T."/>
            <person name="Ogas R."/>
            <person name="Tomko P."/>
            <person name="Gavelis G."/>
            <person name="Widhalm J.R."/>
            <person name="Wisecaver J.H."/>
        </authorList>
    </citation>
    <scope>NUCLEOTIDE SEQUENCE</scope>
    <source>
        <strain evidence="2">ECLA1</strain>
    </source>
</reference>
<keyword evidence="3" id="KW-1185">Reference proteome</keyword>
<comment type="caution">
    <text evidence="2">The sequence shown here is derived from an EMBL/GenBank/DDBJ whole genome shotgun (WGS) entry which is preliminary data.</text>
</comment>
<name>A0AAE1E871_9GAST</name>
<evidence type="ECO:0000256" key="1">
    <source>
        <dbReference type="SAM" id="MobiDB-lite"/>
    </source>
</evidence>
<evidence type="ECO:0000313" key="3">
    <source>
        <dbReference type="Proteomes" id="UP001283361"/>
    </source>
</evidence>